<accession>A0ABP0SKE1</accession>
<evidence type="ECO:0000313" key="2">
    <source>
        <dbReference type="Proteomes" id="UP001642464"/>
    </source>
</evidence>
<dbReference type="InterPro" id="IPR017938">
    <property type="entry name" value="Riboflavin_synthase-like_b-brl"/>
</dbReference>
<dbReference type="Proteomes" id="UP001642464">
    <property type="component" value="Unassembled WGS sequence"/>
</dbReference>
<comment type="caution">
    <text evidence="1">The sequence shown here is derived from an EMBL/GenBank/DDBJ whole genome shotgun (WGS) entry which is preliminary data.</text>
</comment>
<sequence>EFCKEMGFDSTQNLRVLPMEGARNWCPQELSVRQLFSHVLDIFGKPNRKFFETLSFFAKAHWFRMVSRGEIG</sequence>
<feature type="non-terminal residue" evidence="1">
    <location>
        <position position="1"/>
    </location>
</feature>
<dbReference type="InterPro" id="IPR023173">
    <property type="entry name" value="NADPH_Cyt_P450_Rdtase_alpha"/>
</dbReference>
<organism evidence="1 2">
    <name type="scientific">Durusdinium trenchii</name>
    <dbReference type="NCBI Taxonomy" id="1381693"/>
    <lineage>
        <taxon>Eukaryota</taxon>
        <taxon>Sar</taxon>
        <taxon>Alveolata</taxon>
        <taxon>Dinophyceae</taxon>
        <taxon>Suessiales</taxon>
        <taxon>Symbiodiniaceae</taxon>
        <taxon>Durusdinium</taxon>
    </lineage>
</organism>
<gene>
    <name evidence="1" type="ORF">SCF082_LOCUS52331</name>
</gene>
<keyword evidence="2" id="KW-1185">Reference proteome</keyword>
<dbReference type="Gene3D" id="1.20.990.10">
    <property type="entry name" value="NADPH-cytochrome p450 Reductase, Chain A, domain 3"/>
    <property type="match status" value="1"/>
</dbReference>
<dbReference type="EMBL" id="CAXAMM010044042">
    <property type="protein sequence ID" value="CAK9112870.1"/>
    <property type="molecule type" value="Genomic_DNA"/>
</dbReference>
<proteinExistence type="predicted"/>
<reference evidence="1 2" key="1">
    <citation type="submission" date="2024-02" db="EMBL/GenBank/DDBJ databases">
        <authorList>
            <person name="Chen Y."/>
            <person name="Shah S."/>
            <person name="Dougan E. K."/>
            <person name="Thang M."/>
            <person name="Chan C."/>
        </authorList>
    </citation>
    <scope>NUCLEOTIDE SEQUENCE [LARGE SCALE GENOMIC DNA]</scope>
</reference>
<evidence type="ECO:0000313" key="1">
    <source>
        <dbReference type="EMBL" id="CAK9112870.1"/>
    </source>
</evidence>
<name>A0ABP0SKE1_9DINO</name>
<protein>
    <submittedName>
        <fullName evidence="1">Mitochondrial (Aquacobalamin reductase [NADPH]) (EgPNOmt) (Pyruvate:NADP(+) oxidoreductase)</fullName>
    </submittedName>
</protein>
<dbReference type="SUPFAM" id="SSF63380">
    <property type="entry name" value="Riboflavin synthase domain-like"/>
    <property type="match status" value="1"/>
</dbReference>